<feature type="region of interest" description="Disordered" evidence="2">
    <location>
        <begin position="180"/>
        <end position="216"/>
    </location>
</feature>
<feature type="compositionally biased region" description="Pro residues" evidence="2">
    <location>
        <begin position="129"/>
        <end position="140"/>
    </location>
</feature>
<feature type="repeat" description="WD" evidence="1">
    <location>
        <begin position="233"/>
        <end position="274"/>
    </location>
</feature>
<dbReference type="RefSeq" id="XP_040655463.1">
    <property type="nucleotide sequence ID" value="XM_040805359.1"/>
</dbReference>
<dbReference type="Proteomes" id="UP000076580">
    <property type="component" value="Chromosome 03"/>
</dbReference>
<dbReference type="InterPro" id="IPR011044">
    <property type="entry name" value="Quino_amine_DH_bsu"/>
</dbReference>
<evidence type="ECO:0000313" key="4">
    <source>
        <dbReference type="Proteomes" id="UP000076580"/>
    </source>
</evidence>
<gene>
    <name evidence="3" type="ORF">DCS_08077</name>
</gene>
<dbReference type="GeneID" id="63720720"/>
<dbReference type="InterPro" id="IPR001680">
    <property type="entry name" value="WD40_rpt"/>
</dbReference>
<keyword evidence="4" id="KW-1185">Reference proteome</keyword>
<dbReference type="InParanoid" id="A0A151GGF2"/>
<reference evidence="3 4" key="1">
    <citation type="journal article" date="2016" name="Sci. Rep.">
        <title>Insights into Adaptations to a Near-Obligate Nematode Endoparasitic Lifestyle from the Finished Genome of Drechmeria coniospora.</title>
        <authorList>
            <person name="Zhang L."/>
            <person name="Zhou Z."/>
            <person name="Guo Q."/>
            <person name="Fokkens L."/>
            <person name="Miskei M."/>
            <person name="Pocsi I."/>
            <person name="Zhang W."/>
            <person name="Chen M."/>
            <person name="Wang L."/>
            <person name="Sun Y."/>
            <person name="Donzelli B.G."/>
            <person name="Gibson D.M."/>
            <person name="Nelson D.R."/>
            <person name="Luo J.G."/>
            <person name="Rep M."/>
            <person name="Liu H."/>
            <person name="Yang S."/>
            <person name="Wang J."/>
            <person name="Krasnoff S.B."/>
            <person name="Xu Y."/>
            <person name="Molnar I."/>
            <person name="Lin M."/>
        </authorList>
    </citation>
    <scope>NUCLEOTIDE SEQUENCE [LARGE SCALE GENOMIC DNA]</scope>
    <source>
        <strain evidence="3 4">ARSEF 6962</strain>
    </source>
</reference>
<comment type="caution">
    <text evidence="3">The sequence shown here is derived from an EMBL/GenBank/DDBJ whole genome shotgun (WGS) entry which is preliminary data.</text>
</comment>
<dbReference type="EMBL" id="LAYC01000003">
    <property type="protein sequence ID" value="KYK56111.1"/>
    <property type="molecule type" value="Genomic_DNA"/>
</dbReference>
<keyword evidence="1" id="KW-0853">WD repeat</keyword>
<evidence type="ECO:0000256" key="1">
    <source>
        <dbReference type="PROSITE-ProRule" id="PRU00221"/>
    </source>
</evidence>
<feature type="region of interest" description="Disordered" evidence="2">
    <location>
        <begin position="1"/>
        <end position="162"/>
    </location>
</feature>
<evidence type="ECO:0000256" key="2">
    <source>
        <dbReference type="SAM" id="MobiDB-lite"/>
    </source>
</evidence>
<proteinExistence type="predicted"/>
<accession>A0A151GGF2</accession>
<evidence type="ECO:0000313" key="3">
    <source>
        <dbReference type="EMBL" id="KYK56111.1"/>
    </source>
</evidence>
<dbReference type="Gene3D" id="2.130.10.10">
    <property type="entry name" value="YVTN repeat-like/Quinoprotein amine dehydrogenase"/>
    <property type="match status" value="2"/>
</dbReference>
<dbReference type="PROSITE" id="PS50082">
    <property type="entry name" value="WD_REPEATS_2"/>
    <property type="match status" value="1"/>
</dbReference>
<sequence>MLDRAANGPHRTTATQGEAMTHYLPRDEAGLADALGRVDLGRPSARRHRHGATPATPPPPRTTSAAREPHATTPHDDARYGWEPPWHALDGPERRASDAGRTLSGGQSSPSTSGRLGAPSLSGSTYSIYPPPNKPLPPLPAKARQPRRMPSRESVQVSGDHLDPFGASSALVMSRLVKTPSAPAAAPAHADARREIPRRHRSAAPEMARGRGPRSRPRLDLRAAKLLVPDDKRGGGGGGVHHLDLSPSSAVLASKHGNNTVRIWDADEGATRAVIKFSSYTEAQSRSRDYLIRSHCLLSETSPLVAVATRFGRSVDVWDWRRKKCLQTLDDADRWTAGRAEVDGSGHRPLLALYRAADGSIDLYAAADGKAERKPFARSRSICLARAGLPFVPQYPELALSATGPLLVAAAGPRQPRPGRPPPDKETLLVAWDVGDLETTSTAAKPYRVARPWQHADMATAIPSELRAHGSLVVSIWIPASVRAVGGGGGGSLTRVPVPSRQVLVWDLSANSTRTFAIPNGTSCVSPDCRHVAYCHARGAGLGARGRLCILDVADGRELWCWPSRDALAIDSGPRAGFEQFDDLGLVTELAFSADGRRLVIGDRQGRVGVYDVFEDEAAVD</sequence>
<organism evidence="3 4">
    <name type="scientific">Drechmeria coniospora</name>
    <name type="common">Nematophagous fungus</name>
    <name type="synonym">Meria coniospora</name>
    <dbReference type="NCBI Taxonomy" id="98403"/>
    <lineage>
        <taxon>Eukaryota</taxon>
        <taxon>Fungi</taxon>
        <taxon>Dikarya</taxon>
        <taxon>Ascomycota</taxon>
        <taxon>Pezizomycotina</taxon>
        <taxon>Sordariomycetes</taxon>
        <taxon>Hypocreomycetidae</taxon>
        <taxon>Hypocreales</taxon>
        <taxon>Ophiocordycipitaceae</taxon>
        <taxon>Drechmeria</taxon>
    </lineage>
</organism>
<dbReference type="SUPFAM" id="SSF50969">
    <property type="entry name" value="YVTN repeat-like/Quinoprotein amine dehydrogenase"/>
    <property type="match status" value="1"/>
</dbReference>
<dbReference type="AlphaFoldDB" id="A0A151GGF2"/>
<feature type="compositionally biased region" description="Low complexity" evidence="2">
    <location>
        <begin position="180"/>
        <end position="189"/>
    </location>
</feature>
<feature type="compositionally biased region" description="Basic and acidic residues" evidence="2">
    <location>
        <begin position="67"/>
        <end position="80"/>
    </location>
</feature>
<dbReference type="InterPro" id="IPR015943">
    <property type="entry name" value="WD40/YVTN_repeat-like_dom_sf"/>
</dbReference>
<name>A0A151GGF2_DRECN</name>
<protein>
    <submittedName>
        <fullName evidence="3">Uncharacterized protein</fullName>
    </submittedName>
</protein>
<dbReference type="SMART" id="SM00320">
    <property type="entry name" value="WD40"/>
    <property type="match status" value="2"/>
</dbReference>
<feature type="compositionally biased region" description="Polar residues" evidence="2">
    <location>
        <begin position="104"/>
        <end position="114"/>
    </location>
</feature>
<dbReference type="STRING" id="98403.A0A151GGF2"/>